<evidence type="ECO:0000313" key="3">
    <source>
        <dbReference type="Proteomes" id="UP000275078"/>
    </source>
</evidence>
<evidence type="ECO:0000256" key="1">
    <source>
        <dbReference type="SAM" id="MobiDB-lite"/>
    </source>
</evidence>
<accession>A0A3N4HHF0</accession>
<name>A0A3N4HHF0_ASCIM</name>
<feature type="region of interest" description="Disordered" evidence="1">
    <location>
        <begin position="110"/>
        <end position="135"/>
    </location>
</feature>
<proteinExistence type="predicted"/>
<organism evidence="2 3">
    <name type="scientific">Ascobolus immersus RN42</name>
    <dbReference type="NCBI Taxonomy" id="1160509"/>
    <lineage>
        <taxon>Eukaryota</taxon>
        <taxon>Fungi</taxon>
        <taxon>Dikarya</taxon>
        <taxon>Ascomycota</taxon>
        <taxon>Pezizomycotina</taxon>
        <taxon>Pezizomycetes</taxon>
        <taxon>Pezizales</taxon>
        <taxon>Ascobolaceae</taxon>
        <taxon>Ascobolus</taxon>
    </lineage>
</organism>
<evidence type="ECO:0000313" key="2">
    <source>
        <dbReference type="EMBL" id="RPA71741.1"/>
    </source>
</evidence>
<protein>
    <submittedName>
        <fullName evidence="2">Uncharacterized protein</fullName>
    </submittedName>
</protein>
<dbReference type="AlphaFoldDB" id="A0A3N4HHF0"/>
<dbReference type="Proteomes" id="UP000275078">
    <property type="component" value="Unassembled WGS sequence"/>
</dbReference>
<sequence length="318" mass="35813">MALLEATLGPWIDLIQDMINLFIDFAVLWRQLLVWVLPDPLLPTSFLKQTTVTTRTTFTPGTSDHQLLPGTKYTLPTGSPEELLANESLLSFAGIKMSTSSTSNHVLSGFSNVATSSPPSSPPPSPPSSPPPYSQSLQSIVVDRANPAWWRVVIERGAPNRSLMSSRQFEVALEQWRQAEERYAEVAAEHTEEYCMEQFRHEGVSTFRHDTGIETMGNTFPFLPYAGMRCFITSRLSFVERPINIACDGYARTLLGDDETIDDNTLIERRRTLGWLTDNDTEFHCLFRTGHTVEARVVSVEGLNFQVEWWASLRCSSY</sequence>
<feature type="compositionally biased region" description="Pro residues" evidence="1">
    <location>
        <begin position="119"/>
        <end position="133"/>
    </location>
</feature>
<dbReference type="EMBL" id="ML119902">
    <property type="protein sequence ID" value="RPA71741.1"/>
    <property type="molecule type" value="Genomic_DNA"/>
</dbReference>
<gene>
    <name evidence="2" type="ORF">BJ508DRAFT_315329</name>
</gene>
<reference evidence="2 3" key="1">
    <citation type="journal article" date="2018" name="Nat. Ecol. Evol.">
        <title>Pezizomycetes genomes reveal the molecular basis of ectomycorrhizal truffle lifestyle.</title>
        <authorList>
            <person name="Murat C."/>
            <person name="Payen T."/>
            <person name="Noel B."/>
            <person name="Kuo A."/>
            <person name="Morin E."/>
            <person name="Chen J."/>
            <person name="Kohler A."/>
            <person name="Krizsan K."/>
            <person name="Balestrini R."/>
            <person name="Da Silva C."/>
            <person name="Montanini B."/>
            <person name="Hainaut M."/>
            <person name="Levati E."/>
            <person name="Barry K.W."/>
            <person name="Belfiori B."/>
            <person name="Cichocki N."/>
            <person name="Clum A."/>
            <person name="Dockter R.B."/>
            <person name="Fauchery L."/>
            <person name="Guy J."/>
            <person name="Iotti M."/>
            <person name="Le Tacon F."/>
            <person name="Lindquist E.A."/>
            <person name="Lipzen A."/>
            <person name="Malagnac F."/>
            <person name="Mello A."/>
            <person name="Molinier V."/>
            <person name="Miyauchi S."/>
            <person name="Poulain J."/>
            <person name="Riccioni C."/>
            <person name="Rubini A."/>
            <person name="Sitrit Y."/>
            <person name="Splivallo R."/>
            <person name="Traeger S."/>
            <person name="Wang M."/>
            <person name="Zifcakova L."/>
            <person name="Wipf D."/>
            <person name="Zambonelli A."/>
            <person name="Paolocci F."/>
            <person name="Nowrousian M."/>
            <person name="Ottonello S."/>
            <person name="Baldrian P."/>
            <person name="Spatafora J.W."/>
            <person name="Henrissat B."/>
            <person name="Nagy L.G."/>
            <person name="Aury J.M."/>
            <person name="Wincker P."/>
            <person name="Grigoriev I.V."/>
            <person name="Bonfante P."/>
            <person name="Martin F.M."/>
        </authorList>
    </citation>
    <scope>NUCLEOTIDE SEQUENCE [LARGE SCALE GENOMIC DNA]</scope>
    <source>
        <strain evidence="2 3">RN42</strain>
    </source>
</reference>
<keyword evidence="3" id="KW-1185">Reference proteome</keyword>